<reference evidence="4" key="2">
    <citation type="submission" date="2008-08" db="EMBL/GenBank/DDBJ databases">
        <authorList>
            <consortium name="Diatom Consortium"/>
            <person name="Grigoriev I."/>
            <person name="Grimwood J."/>
            <person name="Kuo A."/>
            <person name="Otillar R.P."/>
            <person name="Salamov A."/>
            <person name="Detter J.C."/>
            <person name="Lindquist E."/>
            <person name="Shapiro H."/>
            <person name="Lucas S."/>
            <person name="Glavina del Rio T."/>
            <person name="Pitluck S."/>
            <person name="Rokhsar D."/>
            <person name="Bowler C."/>
        </authorList>
    </citation>
    <scope>GENOME REANNOTATION</scope>
    <source>
        <strain evidence="4">CCAP 1055/1</strain>
    </source>
</reference>
<evidence type="ECO:0000313" key="3">
    <source>
        <dbReference type="EMBL" id="EEC45508.1"/>
    </source>
</evidence>
<feature type="signal peptide" evidence="2">
    <location>
        <begin position="1"/>
        <end position="24"/>
    </location>
</feature>
<accession>B7G6Q5</accession>
<keyword evidence="4" id="KW-1185">Reference proteome</keyword>
<dbReference type="GeneID" id="7203789"/>
<dbReference type="HOGENOM" id="CLU_770439_0_0_1"/>
<dbReference type="AlphaFoldDB" id="B7G6Q5"/>
<name>B7G6Q5_PHATC</name>
<evidence type="ECO:0000313" key="4">
    <source>
        <dbReference type="Proteomes" id="UP000000759"/>
    </source>
</evidence>
<dbReference type="KEGG" id="pti:PHATRDRAFT_38744"/>
<evidence type="ECO:0000256" key="1">
    <source>
        <dbReference type="SAM" id="MobiDB-lite"/>
    </source>
</evidence>
<gene>
    <name evidence="3" type="ORF">PHATRDRAFT_38744</name>
</gene>
<organism evidence="3 4">
    <name type="scientific">Phaeodactylum tricornutum (strain CCAP 1055/1)</name>
    <dbReference type="NCBI Taxonomy" id="556484"/>
    <lineage>
        <taxon>Eukaryota</taxon>
        <taxon>Sar</taxon>
        <taxon>Stramenopiles</taxon>
        <taxon>Ochrophyta</taxon>
        <taxon>Bacillariophyta</taxon>
        <taxon>Bacillariophyceae</taxon>
        <taxon>Bacillariophycidae</taxon>
        <taxon>Naviculales</taxon>
        <taxon>Phaeodactylaceae</taxon>
        <taxon>Phaeodactylum</taxon>
    </lineage>
</organism>
<proteinExistence type="predicted"/>
<dbReference type="Proteomes" id="UP000000759">
    <property type="component" value="Chromosome 17"/>
</dbReference>
<reference evidence="3 4" key="1">
    <citation type="journal article" date="2008" name="Nature">
        <title>The Phaeodactylum genome reveals the evolutionary history of diatom genomes.</title>
        <authorList>
            <person name="Bowler C."/>
            <person name="Allen A.E."/>
            <person name="Badger J.H."/>
            <person name="Grimwood J."/>
            <person name="Jabbari K."/>
            <person name="Kuo A."/>
            <person name="Maheswari U."/>
            <person name="Martens C."/>
            <person name="Maumus F."/>
            <person name="Otillar R.P."/>
            <person name="Rayko E."/>
            <person name="Salamov A."/>
            <person name="Vandepoele K."/>
            <person name="Beszteri B."/>
            <person name="Gruber A."/>
            <person name="Heijde M."/>
            <person name="Katinka M."/>
            <person name="Mock T."/>
            <person name="Valentin K."/>
            <person name="Verret F."/>
            <person name="Berges J.A."/>
            <person name="Brownlee C."/>
            <person name="Cadoret J.P."/>
            <person name="Chiovitti A."/>
            <person name="Choi C.J."/>
            <person name="Coesel S."/>
            <person name="De Martino A."/>
            <person name="Detter J.C."/>
            <person name="Durkin C."/>
            <person name="Falciatore A."/>
            <person name="Fournet J."/>
            <person name="Haruta M."/>
            <person name="Huysman M.J."/>
            <person name="Jenkins B.D."/>
            <person name="Jiroutova K."/>
            <person name="Jorgensen R.E."/>
            <person name="Joubert Y."/>
            <person name="Kaplan A."/>
            <person name="Kroger N."/>
            <person name="Kroth P.G."/>
            <person name="La Roche J."/>
            <person name="Lindquist E."/>
            <person name="Lommer M."/>
            <person name="Martin-Jezequel V."/>
            <person name="Lopez P.J."/>
            <person name="Lucas S."/>
            <person name="Mangogna M."/>
            <person name="McGinnis K."/>
            <person name="Medlin L.K."/>
            <person name="Montsant A."/>
            <person name="Oudot-Le Secq M.P."/>
            <person name="Napoli C."/>
            <person name="Obornik M."/>
            <person name="Parker M.S."/>
            <person name="Petit J.L."/>
            <person name="Porcel B.M."/>
            <person name="Poulsen N."/>
            <person name="Robison M."/>
            <person name="Rychlewski L."/>
            <person name="Rynearson T.A."/>
            <person name="Schmutz J."/>
            <person name="Shapiro H."/>
            <person name="Siaut M."/>
            <person name="Stanley M."/>
            <person name="Sussman M.R."/>
            <person name="Taylor A.R."/>
            <person name="Vardi A."/>
            <person name="von Dassow P."/>
            <person name="Vyverman W."/>
            <person name="Willis A."/>
            <person name="Wyrwicz L.S."/>
            <person name="Rokhsar D.S."/>
            <person name="Weissenbach J."/>
            <person name="Armbrust E.V."/>
            <person name="Green B.R."/>
            <person name="Van de Peer Y."/>
            <person name="Grigoriev I.V."/>
        </authorList>
    </citation>
    <scope>NUCLEOTIDE SEQUENCE [LARGE SCALE GENOMIC DNA]</scope>
    <source>
        <strain evidence="3 4">CCAP 1055/1</strain>
    </source>
</reference>
<feature type="chain" id="PRO_5002855840" evidence="2">
    <location>
        <begin position="25"/>
        <end position="360"/>
    </location>
</feature>
<dbReference type="InParanoid" id="B7G6Q5"/>
<keyword evidence="2" id="KW-0732">Signal</keyword>
<dbReference type="RefSeq" id="XP_002182772.1">
    <property type="nucleotide sequence ID" value="XM_002182736.1"/>
</dbReference>
<feature type="region of interest" description="Disordered" evidence="1">
    <location>
        <begin position="179"/>
        <end position="223"/>
    </location>
</feature>
<dbReference type="PaxDb" id="2850-Phatr38744"/>
<dbReference type="EMBL" id="CM000619">
    <property type="protein sequence ID" value="EEC45508.1"/>
    <property type="molecule type" value="Genomic_DNA"/>
</dbReference>
<sequence>MRKIGSTFRKSLLWVSALCSLTLAQQSAQEFDYWNEVWDEHDTDTTHDWDYWDRSLQDHYSMSFTTTTRPAPLDTTISNPTTAPTTMPTFDTVQAVVDLEYTVLVSLQGVSVFDVPPNDDLEPFLKTISQPTEALLELYSPMTMIHIRSVGGLQVGTVVDSHLDNSANTNGRRRHLSRLRHHSQIATSRHTTPRMPHATKRSARMNQPQSRRNHRHLQAQTRPQRASSVVVEFQLTIPRVACYRTDCLALALLRQSTYESVLTQSVTLGTWTSGIRVAAAVSILPSVNLLTRSTVVAESVEFVAARTVSYSDGNGSFPNADISVDVDEILNGLTSSSEDRAKEWSTMVLTITTAVFAVFG</sequence>
<protein>
    <submittedName>
        <fullName evidence="3">Uncharacterized protein</fullName>
    </submittedName>
</protein>
<evidence type="ECO:0000256" key="2">
    <source>
        <dbReference type="SAM" id="SignalP"/>
    </source>
</evidence>